<comment type="caution">
    <text evidence="2">The sequence shown here is derived from an EMBL/GenBank/DDBJ whole genome shotgun (WGS) entry which is preliminary data.</text>
</comment>
<proteinExistence type="predicted"/>
<dbReference type="InterPro" id="IPR022742">
    <property type="entry name" value="Hydrolase_4"/>
</dbReference>
<accession>A0ABY1VRR2</accession>
<sequence>MSTLTESPQALTREVYGPATDASAPLLVLSHGITDNAACWVEAVELWTAQGYRVLALDARGHGTSPRWQEADLVSQDSAGERLAQDLEEVLEDVRVKGLAGEGPVMGPLVLVGHSMGGVTSLVVAARRPELVDAVVAEDPAFTTATSRRVLRLTAFQRLREVQEIASDPQARFAKEITANPTWSHREVAASVKGVVDCDQAFLKTGCVGPTTPWQEVVDALSLPVLLVTGTGDDVIMNQARLAELLKRNPRLSTAIIEGAPHCVRRTYSGRFHSVVDPWLRFQTAQHPKQTDLS</sequence>
<keyword evidence="3" id="KW-1185">Reference proteome</keyword>
<evidence type="ECO:0000259" key="1">
    <source>
        <dbReference type="Pfam" id="PF12146"/>
    </source>
</evidence>
<dbReference type="Gene3D" id="3.40.50.1820">
    <property type="entry name" value="alpha/beta hydrolase"/>
    <property type="match status" value="1"/>
</dbReference>
<evidence type="ECO:0000313" key="3">
    <source>
        <dbReference type="Proteomes" id="UP000250006"/>
    </source>
</evidence>
<keyword evidence="2" id="KW-0575">Peroxidase</keyword>
<dbReference type="EC" id="1.11.1.10" evidence="2"/>
<organism evidence="2 3">
    <name type="scientific">Actinomyces bovis</name>
    <dbReference type="NCBI Taxonomy" id="1658"/>
    <lineage>
        <taxon>Bacteria</taxon>
        <taxon>Bacillati</taxon>
        <taxon>Actinomycetota</taxon>
        <taxon>Actinomycetes</taxon>
        <taxon>Actinomycetales</taxon>
        <taxon>Actinomycetaceae</taxon>
        <taxon>Actinomyces</taxon>
    </lineage>
</organism>
<name>A0ABY1VRR2_9ACTO</name>
<dbReference type="InterPro" id="IPR050228">
    <property type="entry name" value="Carboxylesterase_BioH"/>
</dbReference>
<evidence type="ECO:0000313" key="2">
    <source>
        <dbReference type="EMBL" id="SPT54351.1"/>
    </source>
</evidence>
<dbReference type="EMBL" id="UAPQ01000011">
    <property type="protein sequence ID" value="SPT54351.1"/>
    <property type="molecule type" value="Genomic_DNA"/>
</dbReference>
<dbReference type="Pfam" id="PF12146">
    <property type="entry name" value="Hydrolase_4"/>
    <property type="match status" value="1"/>
</dbReference>
<dbReference type="GO" id="GO:0016691">
    <property type="term" value="F:chloride peroxidase activity"/>
    <property type="evidence" value="ECO:0007669"/>
    <property type="project" value="UniProtKB-EC"/>
</dbReference>
<keyword evidence="2" id="KW-0560">Oxidoreductase</keyword>
<dbReference type="RefSeq" id="WP_111837257.1">
    <property type="nucleotide sequence ID" value="NZ_UAPQ01000011.1"/>
</dbReference>
<dbReference type="Proteomes" id="UP000250006">
    <property type="component" value="Unassembled WGS sequence"/>
</dbReference>
<feature type="domain" description="Serine aminopeptidase S33" evidence="1">
    <location>
        <begin position="26"/>
        <end position="263"/>
    </location>
</feature>
<reference evidence="2 3" key="1">
    <citation type="submission" date="2018-06" db="EMBL/GenBank/DDBJ databases">
        <authorList>
            <consortium name="Pathogen Informatics"/>
            <person name="Doyle S."/>
        </authorList>
    </citation>
    <scope>NUCLEOTIDE SEQUENCE [LARGE SCALE GENOMIC DNA]</scope>
    <source>
        <strain evidence="2 3">NCTC11535</strain>
    </source>
</reference>
<gene>
    <name evidence="2" type="primary">cpo</name>
    <name evidence="2" type="ORF">NCTC11535_02065</name>
</gene>
<dbReference type="PANTHER" id="PTHR43194:SF2">
    <property type="entry name" value="PEROXISOMAL MEMBRANE PROTEIN LPX1"/>
    <property type="match status" value="1"/>
</dbReference>
<dbReference type="SUPFAM" id="SSF53474">
    <property type="entry name" value="alpha/beta-Hydrolases"/>
    <property type="match status" value="1"/>
</dbReference>
<dbReference type="InterPro" id="IPR029058">
    <property type="entry name" value="AB_hydrolase_fold"/>
</dbReference>
<dbReference type="PANTHER" id="PTHR43194">
    <property type="entry name" value="HYDROLASE ALPHA/BETA FOLD FAMILY"/>
    <property type="match status" value="1"/>
</dbReference>
<protein>
    <submittedName>
        <fullName evidence="2">Non-heme chloroperoxidase</fullName>
        <ecNumber evidence="2">1.11.1.10</ecNumber>
    </submittedName>
</protein>